<evidence type="ECO:0000313" key="2">
    <source>
        <dbReference type="Proteomes" id="UP000185210"/>
    </source>
</evidence>
<comment type="caution">
    <text evidence="1">The sequence shown here is derived from an EMBL/GenBank/DDBJ whole genome shotgun (WGS) entry which is preliminary data.</text>
</comment>
<protein>
    <recommendedName>
        <fullName evidence="3">DNA-binding protein</fullName>
    </recommendedName>
</protein>
<evidence type="ECO:0008006" key="3">
    <source>
        <dbReference type="Google" id="ProtNLM"/>
    </source>
</evidence>
<dbReference type="EMBL" id="FSHM01000003">
    <property type="protein sequence ID" value="SIB00954.1"/>
    <property type="molecule type" value="Genomic_DNA"/>
</dbReference>
<organism evidence="1 2">
    <name type="scientific">Mycobacteroides abscessus subsp. abscessus</name>
    <dbReference type="NCBI Taxonomy" id="1185650"/>
    <lineage>
        <taxon>Bacteria</taxon>
        <taxon>Bacillati</taxon>
        <taxon>Actinomycetota</taxon>
        <taxon>Actinomycetes</taxon>
        <taxon>Mycobacteriales</taxon>
        <taxon>Mycobacteriaceae</taxon>
        <taxon>Mycobacteroides</taxon>
        <taxon>Mycobacteroides abscessus</taxon>
    </lineage>
</organism>
<proteinExistence type="predicted"/>
<evidence type="ECO:0000313" key="1">
    <source>
        <dbReference type="EMBL" id="SIB00954.1"/>
    </source>
</evidence>
<reference evidence="1 2" key="1">
    <citation type="submission" date="2016-11" db="EMBL/GenBank/DDBJ databases">
        <authorList>
            <consortium name="Pathogen Informatics"/>
        </authorList>
    </citation>
    <scope>NUCLEOTIDE SEQUENCE [LARGE SCALE GENOMIC DNA]</scope>
    <source>
        <strain evidence="1 2">104</strain>
    </source>
</reference>
<sequence>MSAFTITPSGVPELALPSAIAQSKGITATAVRMAIATGRLPAIVLKGAGGKVVYAVRPQDADALWESPASPE</sequence>
<dbReference type="RefSeq" id="WP_074245842.1">
    <property type="nucleotide sequence ID" value="NZ_FRYS01000015.1"/>
</dbReference>
<dbReference type="Proteomes" id="UP000185210">
    <property type="component" value="Unassembled WGS sequence"/>
</dbReference>
<accession>A0AB38CZQ5</accession>
<name>A0AB38CZQ5_9MYCO</name>
<dbReference type="AlphaFoldDB" id="A0AB38CZQ5"/>
<gene>
    <name evidence="1" type="ORF">SAMEA2070301_02701</name>
</gene>